<evidence type="ECO:0000313" key="1">
    <source>
        <dbReference type="EMBL" id="KAJ3831645.1"/>
    </source>
</evidence>
<dbReference type="EMBL" id="MU807321">
    <property type="protein sequence ID" value="KAJ3831645.1"/>
    <property type="molecule type" value="Genomic_DNA"/>
</dbReference>
<sequence>MCGEWKDSTFRNPRNVVSYASCCCFTEIDLDGVYSFSVNSGGFGQLVAEYSCKTHFKFPLGDASLSEDVFINFIDVDPSMLTTIWLAPPSSSQLQATLASPRFILSRYDNSDPSPISSSLAELKGRDTPCQGFIYLGQRTPPYGLLVPGDSARQPTLKVLMSGYSRAFSFIETIVGKSEVHDPLIAVQPFATSFSAFLMLSTIFQTIPYSPRANFCTGVGTLTLTESRLRCRSCTSQLELNLRNEKESRWLFLCIIATTEELILRLEVVSIGLHQETGPQKIFTKFLKVWQNIVKFTNINEYYEISKVI</sequence>
<gene>
    <name evidence="1" type="ORF">F5878DRAFT_647459</name>
</gene>
<dbReference type="AlphaFoldDB" id="A0AA38U4X0"/>
<evidence type="ECO:0000313" key="2">
    <source>
        <dbReference type="Proteomes" id="UP001163846"/>
    </source>
</evidence>
<protein>
    <submittedName>
        <fullName evidence="1">Uncharacterized protein</fullName>
    </submittedName>
</protein>
<name>A0AA38U4X0_9AGAR</name>
<accession>A0AA38U4X0</accession>
<dbReference type="Proteomes" id="UP001163846">
    <property type="component" value="Unassembled WGS sequence"/>
</dbReference>
<reference evidence="1" key="1">
    <citation type="submission" date="2022-08" db="EMBL/GenBank/DDBJ databases">
        <authorList>
            <consortium name="DOE Joint Genome Institute"/>
            <person name="Min B."/>
            <person name="Riley R."/>
            <person name="Sierra-Patev S."/>
            <person name="Naranjo-Ortiz M."/>
            <person name="Looney B."/>
            <person name="Konkel Z."/>
            <person name="Slot J.C."/>
            <person name="Sakamoto Y."/>
            <person name="Steenwyk J.L."/>
            <person name="Rokas A."/>
            <person name="Carro J."/>
            <person name="Camarero S."/>
            <person name="Ferreira P."/>
            <person name="Molpeceres G."/>
            <person name="Ruiz-Duenas F.J."/>
            <person name="Serrano A."/>
            <person name="Henrissat B."/>
            <person name="Drula E."/>
            <person name="Hughes K.W."/>
            <person name="Mata J.L."/>
            <person name="Ishikawa N.K."/>
            <person name="Vargas-Isla R."/>
            <person name="Ushijima S."/>
            <person name="Smith C.A."/>
            <person name="Ahrendt S."/>
            <person name="Andreopoulos W."/>
            <person name="He G."/>
            <person name="Labutti K."/>
            <person name="Lipzen A."/>
            <person name="Ng V."/>
            <person name="Sandor L."/>
            <person name="Barry K."/>
            <person name="Martinez A.T."/>
            <person name="Xiao Y."/>
            <person name="Gibbons J.G."/>
            <person name="Terashima K."/>
            <person name="Hibbett D.S."/>
            <person name="Grigoriev I.V."/>
        </authorList>
    </citation>
    <scope>NUCLEOTIDE SEQUENCE</scope>
    <source>
        <strain evidence="1">TFB9207</strain>
    </source>
</reference>
<comment type="caution">
    <text evidence="1">The sequence shown here is derived from an EMBL/GenBank/DDBJ whole genome shotgun (WGS) entry which is preliminary data.</text>
</comment>
<proteinExistence type="predicted"/>
<keyword evidence="2" id="KW-1185">Reference proteome</keyword>
<organism evidence="1 2">
    <name type="scientific">Lentinula raphanica</name>
    <dbReference type="NCBI Taxonomy" id="153919"/>
    <lineage>
        <taxon>Eukaryota</taxon>
        <taxon>Fungi</taxon>
        <taxon>Dikarya</taxon>
        <taxon>Basidiomycota</taxon>
        <taxon>Agaricomycotina</taxon>
        <taxon>Agaricomycetes</taxon>
        <taxon>Agaricomycetidae</taxon>
        <taxon>Agaricales</taxon>
        <taxon>Marasmiineae</taxon>
        <taxon>Omphalotaceae</taxon>
        <taxon>Lentinula</taxon>
    </lineage>
</organism>